<evidence type="ECO:0000256" key="3">
    <source>
        <dbReference type="ARBA" id="ARBA00025589"/>
    </source>
</evidence>
<dbReference type="Proteomes" id="UP000198873">
    <property type="component" value="Unassembled WGS sequence"/>
</dbReference>
<comment type="function">
    <text evidence="3">Poorly processive, error-prone DNA polymerase involved in untargeted mutagenesis. Copies undamaged DNA at stalled replication forks, which arise in vivo from mismatched or misaligned primer ends. These misaligned primers can be extended by PolIV. Exhibits no 3'-5' exonuclease (proofreading) activity. May be involved in translesional synthesis, in conjunction with the beta clamp from PolIII.</text>
</comment>
<dbReference type="GO" id="GO:0003684">
    <property type="term" value="F:damaged DNA binding"/>
    <property type="evidence" value="ECO:0007669"/>
    <property type="project" value="InterPro"/>
</dbReference>
<dbReference type="RefSeq" id="WP_380980379.1">
    <property type="nucleotide sequence ID" value="NZ_FPAB01000001.1"/>
</dbReference>
<dbReference type="SUPFAM" id="SSF100879">
    <property type="entry name" value="Lesion bypass DNA polymerase (Y-family), little finger domain"/>
    <property type="match status" value="1"/>
</dbReference>
<dbReference type="EMBL" id="FPAB01000001">
    <property type="protein sequence ID" value="SFS38542.1"/>
    <property type="molecule type" value="Genomic_DNA"/>
</dbReference>
<sequence>MTAARRRTAHRHPAAPAPPPAPGPVPAPDHGPADHRPVRPSVARAVLHIRFHDHPTEERYTALLDLLHGISPVVQALPPDAALVDVSGARRYFGREAAALAGLIRVRALALHGTDTTIGVAANPLLARMAGQQGGGRGVHEVTDAAAFLAPLPPAALHGVGAATARALTDYGLDTVERIVAAPAATLQRILGAAPARRLRALARGIDPTPVTPAAPPRSLRADHRFPHDELDTGHRRAALLALADDLGYRLRDTGQTARTLTLTVRYADRSTTTRSRTLPEPTAHTPALVAAGYALHDALGLQRARVRTLSLRADDLGAAEDAHQQLTLDPRDERRRAAEAAADRARRRFGAGVVGPAGAGQAAASRSATNGLRKTPSGSRSSTSRRKSANRS</sequence>
<dbReference type="Gene3D" id="3.30.1490.100">
    <property type="entry name" value="DNA polymerase, Y-family, little finger domain"/>
    <property type="match status" value="1"/>
</dbReference>
<dbReference type="Pfam" id="PF11799">
    <property type="entry name" value="IMS_C"/>
    <property type="match status" value="1"/>
</dbReference>
<dbReference type="STRING" id="1176198.SAMN05444716_101449"/>
<feature type="region of interest" description="Disordered" evidence="4">
    <location>
        <begin position="1"/>
        <end position="37"/>
    </location>
</feature>
<dbReference type="InterPro" id="IPR050356">
    <property type="entry name" value="SulA_CellDiv_inhibitor"/>
</dbReference>
<evidence type="ECO:0000256" key="4">
    <source>
        <dbReference type="SAM" id="MobiDB-lite"/>
    </source>
</evidence>
<dbReference type="Gene3D" id="1.10.150.20">
    <property type="entry name" value="5' to 3' exonuclease, C-terminal subdomain"/>
    <property type="match status" value="1"/>
</dbReference>
<dbReference type="Pfam" id="PF00817">
    <property type="entry name" value="IMS"/>
    <property type="match status" value="1"/>
</dbReference>
<dbReference type="PANTHER" id="PTHR35369">
    <property type="entry name" value="BLR3025 PROTEIN-RELATED"/>
    <property type="match status" value="1"/>
</dbReference>
<keyword evidence="8" id="KW-1185">Reference proteome</keyword>
<evidence type="ECO:0000313" key="7">
    <source>
        <dbReference type="EMBL" id="SFS38542.1"/>
    </source>
</evidence>
<reference evidence="8" key="1">
    <citation type="submission" date="2016-10" db="EMBL/GenBank/DDBJ databases">
        <authorList>
            <person name="Varghese N."/>
            <person name="Submissions S."/>
        </authorList>
    </citation>
    <scope>NUCLEOTIDE SEQUENCE [LARGE SCALE GENOMIC DNA]</scope>
    <source>
        <strain evidence="8">CGMCC 4.7047</strain>
    </source>
</reference>
<gene>
    <name evidence="7" type="ORF">SAMN05444716_101449</name>
</gene>
<proteinExistence type="inferred from homology"/>
<feature type="domain" description="DNA polymerase Y-family little finger" evidence="6">
    <location>
        <begin position="218"/>
        <end position="329"/>
    </location>
</feature>
<dbReference type="SUPFAM" id="SSF56672">
    <property type="entry name" value="DNA/RNA polymerases"/>
    <property type="match status" value="1"/>
</dbReference>
<feature type="compositionally biased region" description="Basic residues" evidence="4">
    <location>
        <begin position="384"/>
        <end position="393"/>
    </location>
</feature>
<dbReference type="PANTHER" id="PTHR35369:SF2">
    <property type="entry name" value="BLR3025 PROTEIN"/>
    <property type="match status" value="1"/>
</dbReference>
<dbReference type="Gene3D" id="3.30.70.270">
    <property type="match status" value="1"/>
</dbReference>
<feature type="compositionally biased region" description="Basic and acidic residues" evidence="4">
    <location>
        <begin position="323"/>
        <end position="345"/>
    </location>
</feature>
<dbReference type="GO" id="GO:0006281">
    <property type="term" value="P:DNA repair"/>
    <property type="evidence" value="ECO:0007669"/>
    <property type="project" value="InterPro"/>
</dbReference>
<name>A0A1I6PEA1_9ACTN</name>
<dbReference type="InterPro" id="IPR017961">
    <property type="entry name" value="DNA_pol_Y-fam_little_finger"/>
</dbReference>
<accession>A0A1I6PEA1</accession>
<evidence type="ECO:0000313" key="8">
    <source>
        <dbReference type="Proteomes" id="UP000198873"/>
    </source>
</evidence>
<dbReference type="InterPro" id="IPR001126">
    <property type="entry name" value="UmuC"/>
</dbReference>
<keyword evidence="2" id="KW-0227">DNA damage</keyword>
<evidence type="ECO:0000256" key="1">
    <source>
        <dbReference type="ARBA" id="ARBA00010945"/>
    </source>
</evidence>
<feature type="compositionally biased region" description="Pro residues" evidence="4">
    <location>
        <begin position="15"/>
        <end position="29"/>
    </location>
</feature>
<evidence type="ECO:0000259" key="6">
    <source>
        <dbReference type="Pfam" id="PF11799"/>
    </source>
</evidence>
<protein>
    <submittedName>
        <fullName evidence="7">DNA polymerase-4</fullName>
    </submittedName>
</protein>
<feature type="compositionally biased region" description="Low complexity" evidence="4">
    <location>
        <begin position="360"/>
        <end position="369"/>
    </location>
</feature>
<feature type="region of interest" description="Disordered" evidence="4">
    <location>
        <begin position="323"/>
        <end position="393"/>
    </location>
</feature>
<evidence type="ECO:0000256" key="2">
    <source>
        <dbReference type="ARBA" id="ARBA00022763"/>
    </source>
</evidence>
<dbReference type="AlphaFoldDB" id="A0A1I6PEA1"/>
<dbReference type="InterPro" id="IPR036775">
    <property type="entry name" value="DNA_pol_Y-fam_lit_finger_sf"/>
</dbReference>
<dbReference type="InterPro" id="IPR043128">
    <property type="entry name" value="Rev_trsase/Diguanyl_cyclase"/>
</dbReference>
<organism evidence="7 8">
    <name type="scientific">Streptomyces harbinensis</name>
    <dbReference type="NCBI Taxonomy" id="1176198"/>
    <lineage>
        <taxon>Bacteria</taxon>
        <taxon>Bacillati</taxon>
        <taxon>Actinomycetota</taxon>
        <taxon>Actinomycetes</taxon>
        <taxon>Kitasatosporales</taxon>
        <taxon>Streptomycetaceae</taxon>
        <taxon>Streptomyces</taxon>
    </lineage>
</organism>
<feature type="compositionally biased region" description="Basic residues" evidence="4">
    <location>
        <begin position="1"/>
        <end position="13"/>
    </location>
</feature>
<evidence type="ECO:0000259" key="5">
    <source>
        <dbReference type="Pfam" id="PF00817"/>
    </source>
</evidence>
<comment type="similarity">
    <text evidence="1">Belongs to the DNA polymerase type-Y family.</text>
</comment>
<feature type="domain" description="UmuC" evidence="5">
    <location>
        <begin position="57"/>
        <end position="131"/>
    </location>
</feature>
<dbReference type="InterPro" id="IPR043502">
    <property type="entry name" value="DNA/RNA_pol_sf"/>
</dbReference>